<dbReference type="EMBL" id="JAIWYP010000008">
    <property type="protein sequence ID" value="KAH3788466.1"/>
    <property type="molecule type" value="Genomic_DNA"/>
</dbReference>
<organism evidence="1 2">
    <name type="scientific">Dreissena polymorpha</name>
    <name type="common">Zebra mussel</name>
    <name type="synonym">Mytilus polymorpha</name>
    <dbReference type="NCBI Taxonomy" id="45954"/>
    <lineage>
        <taxon>Eukaryota</taxon>
        <taxon>Metazoa</taxon>
        <taxon>Spiralia</taxon>
        <taxon>Lophotrochozoa</taxon>
        <taxon>Mollusca</taxon>
        <taxon>Bivalvia</taxon>
        <taxon>Autobranchia</taxon>
        <taxon>Heteroconchia</taxon>
        <taxon>Euheterodonta</taxon>
        <taxon>Imparidentia</taxon>
        <taxon>Neoheterodontei</taxon>
        <taxon>Myida</taxon>
        <taxon>Dreissenoidea</taxon>
        <taxon>Dreissenidae</taxon>
        <taxon>Dreissena</taxon>
    </lineage>
</organism>
<accession>A0A9D4IUB1</accession>
<sequence>MIRHYVGLEPGVWAPKESLPMGLRGANPALRPAEALHRELIARRKDMEYRFKAFVADVPTSYARTRSLKPNK</sequence>
<name>A0A9D4IUB1_DREPO</name>
<reference evidence="1" key="2">
    <citation type="submission" date="2020-11" db="EMBL/GenBank/DDBJ databases">
        <authorList>
            <person name="McCartney M.A."/>
            <person name="Auch B."/>
            <person name="Kono T."/>
            <person name="Mallez S."/>
            <person name="Becker A."/>
            <person name="Gohl D.M."/>
            <person name="Silverstein K.A.T."/>
            <person name="Koren S."/>
            <person name="Bechman K.B."/>
            <person name="Herman A."/>
            <person name="Abrahante J.E."/>
            <person name="Garbe J."/>
        </authorList>
    </citation>
    <scope>NUCLEOTIDE SEQUENCE</scope>
    <source>
        <strain evidence="1">Duluth1</strain>
        <tissue evidence="1">Whole animal</tissue>
    </source>
</reference>
<protein>
    <submittedName>
        <fullName evidence="1">Uncharacterized protein</fullName>
    </submittedName>
</protein>
<dbReference type="AlphaFoldDB" id="A0A9D4IUB1"/>
<dbReference type="Proteomes" id="UP000828390">
    <property type="component" value="Unassembled WGS sequence"/>
</dbReference>
<evidence type="ECO:0000313" key="1">
    <source>
        <dbReference type="EMBL" id="KAH3788466.1"/>
    </source>
</evidence>
<keyword evidence="2" id="KW-1185">Reference proteome</keyword>
<proteinExistence type="predicted"/>
<reference evidence="1" key="1">
    <citation type="journal article" date="2019" name="bioRxiv">
        <title>The Genome of the Zebra Mussel, Dreissena polymorpha: A Resource for Invasive Species Research.</title>
        <authorList>
            <person name="McCartney M.A."/>
            <person name="Auch B."/>
            <person name="Kono T."/>
            <person name="Mallez S."/>
            <person name="Zhang Y."/>
            <person name="Obille A."/>
            <person name="Becker A."/>
            <person name="Abrahante J.E."/>
            <person name="Garbe J."/>
            <person name="Badalamenti J.P."/>
            <person name="Herman A."/>
            <person name="Mangelson H."/>
            <person name="Liachko I."/>
            <person name="Sullivan S."/>
            <person name="Sone E.D."/>
            <person name="Koren S."/>
            <person name="Silverstein K.A.T."/>
            <person name="Beckman K.B."/>
            <person name="Gohl D.M."/>
        </authorList>
    </citation>
    <scope>NUCLEOTIDE SEQUENCE</scope>
    <source>
        <strain evidence="1">Duluth1</strain>
        <tissue evidence="1">Whole animal</tissue>
    </source>
</reference>
<evidence type="ECO:0000313" key="2">
    <source>
        <dbReference type="Proteomes" id="UP000828390"/>
    </source>
</evidence>
<comment type="caution">
    <text evidence="1">The sequence shown here is derived from an EMBL/GenBank/DDBJ whole genome shotgun (WGS) entry which is preliminary data.</text>
</comment>
<gene>
    <name evidence="1" type="ORF">DPMN_166610</name>
</gene>